<keyword evidence="8" id="KW-0812">Transmembrane</keyword>
<evidence type="ECO:0000256" key="8">
    <source>
        <dbReference type="ARBA" id="ARBA00022692"/>
    </source>
</evidence>
<evidence type="ECO:0000256" key="16">
    <source>
        <dbReference type="ARBA" id="ARBA00023180"/>
    </source>
</evidence>
<keyword evidence="11" id="KW-0735">Signal-anchor</keyword>
<evidence type="ECO:0000256" key="10">
    <source>
        <dbReference type="ARBA" id="ARBA00022857"/>
    </source>
</evidence>
<dbReference type="PANTHER" id="PTHR10912:SF5">
    <property type="entry name" value="ADP-RIBOSYL CYCLASE_CYCLIC ADP-RIBOSE HYDROLASE 1"/>
    <property type="match status" value="1"/>
</dbReference>
<comment type="similarity">
    <text evidence="2">Belongs to the ADP-ribosyl cyclase family.</text>
</comment>
<evidence type="ECO:0000256" key="15">
    <source>
        <dbReference type="ARBA" id="ARBA00023157"/>
    </source>
</evidence>
<evidence type="ECO:0000256" key="9">
    <source>
        <dbReference type="ARBA" id="ARBA00022801"/>
    </source>
</evidence>
<comment type="catalytic activity">
    <reaction evidence="22">
        <text>NAD(+) + H2O = ADP-D-ribose + nicotinamide + H(+)</text>
        <dbReference type="Rhea" id="RHEA:16301"/>
        <dbReference type="ChEBI" id="CHEBI:15377"/>
        <dbReference type="ChEBI" id="CHEBI:15378"/>
        <dbReference type="ChEBI" id="CHEBI:17154"/>
        <dbReference type="ChEBI" id="CHEBI:57540"/>
        <dbReference type="ChEBI" id="CHEBI:57967"/>
        <dbReference type="EC" id="3.2.2.6"/>
    </reaction>
</comment>
<comment type="caution">
    <text evidence="23">The sequence shown here is derived from an EMBL/GenBank/DDBJ whole genome shotgun (WGS) entry which is preliminary data.</text>
</comment>
<evidence type="ECO:0000256" key="12">
    <source>
        <dbReference type="ARBA" id="ARBA00022989"/>
    </source>
</evidence>
<dbReference type="EC" id="2.4.99.20" evidence="5"/>
<keyword evidence="12" id="KW-1133">Transmembrane helix</keyword>
<evidence type="ECO:0000256" key="22">
    <source>
        <dbReference type="ARBA" id="ARBA00049238"/>
    </source>
</evidence>
<evidence type="ECO:0000256" key="3">
    <source>
        <dbReference type="ARBA" id="ARBA00011738"/>
    </source>
</evidence>
<keyword evidence="7" id="KW-0808">Transferase</keyword>
<evidence type="ECO:0000256" key="17">
    <source>
        <dbReference type="ARBA" id="ARBA00029787"/>
    </source>
</evidence>
<evidence type="ECO:0000256" key="5">
    <source>
        <dbReference type="ARBA" id="ARBA00012600"/>
    </source>
</evidence>
<accession>A0ABQ9W1L4</accession>
<evidence type="ECO:0000256" key="2">
    <source>
        <dbReference type="ARBA" id="ARBA00005406"/>
    </source>
</evidence>
<dbReference type="Proteomes" id="UP001266305">
    <property type="component" value="Unassembled WGS sequence"/>
</dbReference>
<keyword evidence="10" id="KW-0521">NADP</keyword>
<protein>
    <recommendedName>
        <fullName evidence="6">ADP-ribosyl cyclase/cyclic ADP-ribose hydrolase 1</fullName>
        <ecNumber evidence="5">2.4.99.20</ecNumber>
        <ecNumber evidence="4">3.2.2.6</ecNumber>
    </recommendedName>
    <alternativeName>
        <fullName evidence="21">2'-phospho-ADP-ribosyl cyclase</fullName>
    </alternativeName>
    <alternativeName>
        <fullName evidence="19">2'-phospho-ADP-ribosyl cyclase/2'-phospho-cyclic-ADP-ribose transferase</fullName>
    </alternativeName>
    <alternativeName>
        <fullName evidence="17">2'-phospho-cyclic-ADP-ribose transferase</fullName>
    </alternativeName>
    <alternativeName>
        <fullName evidence="20">ADP-ribosyl cyclase 1</fullName>
    </alternativeName>
    <alternativeName>
        <fullName evidence="18">Cyclic ADP-ribose hydrolase 1</fullName>
    </alternativeName>
</protein>
<dbReference type="EC" id="3.2.2.6" evidence="4"/>
<keyword evidence="14" id="KW-0472">Membrane</keyword>
<evidence type="ECO:0000256" key="4">
    <source>
        <dbReference type="ARBA" id="ARBA00011982"/>
    </source>
</evidence>
<keyword evidence="13" id="KW-0520">NAD</keyword>
<comment type="subunit">
    <text evidence="3">Homodimer.</text>
</comment>
<evidence type="ECO:0000256" key="19">
    <source>
        <dbReference type="ARBA" id="ARBA00030418"/>
    </source>
</evidence>
<evidence type="ECO:0000313" key="23">
    <source>
        <dbReference type="EMBL" id="KAK2115528.1"/>
    </source>
</evidence>
<proteinExistence type="inferred from homology"/>
<name>A0ABQ9W1L4_SAGOE</name>
<evidence type="ECO:0000256" key="7">
    <source>
        <dbReference type="ARBA" id="ARBA00022679"/>
    </source>
</evidence>
<dbReference type="Pfam" id="PF02267">
    <property type="entry name" value="Rib_hydrolayse"/>
    <property type="match status" value="1"/>
</dbReference>
<reference evidence="23 24" key="1">
    <citation type="submission" date="2023-05" db="EMBL/GenBank/DDBJ databases">
        <title>B98-5 Cell Line De Novo Hybrid Assembly: An Optical Mapping Approach.</title>
        <authorList>
            <person name="Kananen K."/>
            <person name="Auerbach J.A."/>
            <person name="Kautto E."/>
            <person name="Blachly J.S."/>
        </authorList>
    </citation>
    <scope>NUCLEOTIDE SEQUENCE [LARGE SCALE GENOMIC DNA]</scope>
    <source>
        <strain evidence="23">B95-8</strain>
        <tissue evidence="23">Cell line</tissue>
    </source>
</reference>
<evidence type="ECO:0000256" key="20">
    <source>
        <dbReference type="ARBA" id="ARBA00031355"/>
    </source>
</evidence>
<evidence type="ECO:0000256" key="1">
    <source>
        <dbReference type="ARBA" id="ARBA00004606"/>
    </source>
</evidence>
<evidence type="ECO:0000256" key="21">
    <source>
        <dbReference type="ARBA" id="ARBA00031840"/>
    </source>
</evidence>
<gene>
    <name evidence="23" type="ORF">P7K49_006154</name>
</gene>
<dbReference type="InterPro" id="IPR003193">
    <property type="entry name" value="ADP-ribosyl_cyclase"/>
</dbReference>
<evidence type="ECO:0000256" key="18">
    <source>
        <dbReference type="ARBA" id="ARBA00030272"/>
    </source>
</evidence>
<evidence type="ECO:0000256" key="11">
    <source>
        <dbReference type="ARBA" id="ARBA00022968"/>
    </source>
</evidence>
<keyword evidence="24" id="KW-1185">Reference proteome</keyword>
<keyword evidence="16" id="KW-0325">Glycoprotein</keyword>
<dbReference type="Gene3D" id="1.20.82.10">
    <property type="entry name" value="ADP Ribosyl Cyclase, Chain A, domain 1"/>
    <property type="match status" value="1"/>
</dbReference>
<dbReference type="EMBL" id="JASSZA010000003">
    <property type="protein sequence ID" value="KAK2115528.1"/>
    <property type="molecule type" value="Genomic_DNA"/>
</dbReference>
<dbReference type="PANTHER" id="PTHR10912">
    <property type="entry name" value="ADP-RIBOSYL CYCLASE"/>
    <property type="match status" value="1"/>
</dbReference>
<sequence>MLLRKDVEEFCEGVGEVPEKATALINGIKTSSLKTCRLSKHMGCIQGCVYFKTSLQHHRRRLSTTTEVGKADRTLQQGVGNTLLWSRTKDLAHQYTQVQRDVFTLEDTLLGYLADDLTWCGEFETSGEALGPVELPRDV</sequence>
<dbReference type="SUPFAM" id="SSF52309">
    <property type="entry name" value="N-(deoxy)ribosyltransferase-like"/>
    <property type="match status" value="1"/>
</dbReference>
<evidence type="ECO:0000256" key="14">
    <source>
        <dbReference type="ARBA" id="ARBA00023136"/>
    </source>
</evidence>
<keyword evidence="15" id="KW-1015">Disulfide bond</keyword>
<evidence type="ECO:0000256" key="13">
    <source>
        <dbReference type="ARBA" id="ARBA00023027"/>
    </source>
</evidence>
<evidence type="ECO:0000256" key="6">
    <source>
        <dbReference type="ARBA" id="ARBA00015644"/>
    </source>
</evidence>
<comment type="subcellular location">
    <subcellularLocation>
        <location evidence="1">Membrane</location>
        <topology evidence="1">Single-pass type II membrane protein</topology>
    </subcellularLocation>
</comment>
<organism evidence="23 24">
    <name type="scientific">Saguinus oedipus</name>
    <name type="common">Cotton-top tamarin</name>
    <name type="synonym">Oedipomidas oedipus</name>
    <dbReference type="NCBI Taxonomy" id="9490"/>
    <lineage>
        <taxon>Eukaryota</taxon>
        <taxon>Metazoa</taxon>
        <taxon>Chordata</taxon>
        <taxon>Craniata</taxon>
        <taxon>Vertebrata</taxon>
        <taxon>Euteleostomi</taxon>
        <taxon>Mammalia</taxon>
        <taxon>Eutheria</taxon>
        <taxon>Euarchontoglires</taxon>
        <taxon>Primates</taxon>
        <taxon>Haplorrhini</taxon>
        <taxon>Platyrrhini</taxon>
        <taxon>Cebidae</taxon>
        <taxon>Callitrichinae</taxon>
        <taxon>Saguinus</taxon>
    </lineage>
</organism>
<evidence type="ECO:0000313" key="24">
    <source>
        <dbReference type="Proteomes" id="UP001266305"/>
    </source>
</evidence>
<keyword evidence="9" id="KW-0378">Hydrolase</keyword>